<keyword evidence="4" id="KW-0443">Lipid metabolism</keyword>
<dbReference type="Pfam" id="PF12710">
    <property type="entry name" value="HAD"/>
    <property type="match status" value="1"/>
</dbReference>
<dbReference type="PANTHER" id="PTHR10434">
    <property type="entry name" value="1-ACYL-SN-GLYCEROL-3-PHOSPHATE ACYLTRANSFERASE"/>
    <property type="match status" value="1"/>
</dbReference>
<dbReference type="PATRIC" id="fig|1441730.3.peg.2332"/>
<dbReference type="NCBIfam" id="TIGR01488">
    <property type="entry name" value="HAD-SF-IB"/>
    <property type="match status" value="1"/>
</dbReference>
<evidence type="ECO:0000256" key="1">
    <source>
        <dbReference type="ARBA" id="ARBA00008655"/>
    </source>
</evidence>
<feature type="domain" description="Phospholipid/glycerol acyltransferase" evidence="5">
    <location>
        <begin position="307"/>
        <end position="421"/>
    </location>
</feature>
<dbReference type="InterPro" id="IPR023214">
    <property type="entry name" value="HAD_sf"/>
</dbReference>
<dbReference type="InterPro" id="IPR036412">
    <property type="entry name" value="HAD-like_sf"/>
</dbReference>
<evidence type="ECO:0000313" key="6">
    <source>
        <dbReference type="EMBL" id="KSZ58465.1"/>
    </source>
</evidence>
<keyword evidence="2 4" id="KW-0808">Transferase</keyword>
<dbReference type="AlphaFoldDB" id="A0A0V9UKC8"/>
<name>A0A0V9UKC8_9NOCA</name>
<comment type="similarity">
    <text evidence="1 4">Belongs to the 1-acyl-sn-glycerol-3-phosphate acyltransferase family.</text>
</comment>
<dbReference type="Pfam" id="PF01553">
    <property type="entry name" value="Acyltransferase"/>
    <property type="match status" value="1"/>
</dbReference>
<dbReference type="GO" id="GO:0003841">
    <property type="term" value="F:1-acylglycerol-3-phosphate O-acyltransferase activity"/>
    <property type="evidence" value="ECO:0007669"/>
    <property type="project" value="UniProtKB-UniRule"/>
</dbReference>
<accession>A0A0V9UKC8</accession>
<comment type="catalytic activity">
    <reaction evidence="4">
        <text>a 1-acyl-sn-glycero-3-phosphate + an acyl-CoA = a 1,2-diacyl-sn-glycero-3-phosphate + CoA</text>
        <dbReference type="Rhea" id="RHEA:19709"/>
        <dbReference type="ChEBI" id="CHEBI:57287"/>
        <dbReference type="ChEBI" id="CHEBI:57970"/>
        <dbReference type="ChEBI" id="CHEBI:58342"/>
        <dbReference type="ChEBI" id="CHEBI:58608"/>
        <dbReference type="EC" id="2.3.1.51"/>
    </reaction>
</comment>
<dbReference type="NCBIfam" id="TIGR01490">
    <property type="entry name" value="HAD-SF-IB-hyp1"/>
    <property type="match status" value="1"/>
</dbReference>
<comment type="domain">
    <text evidence="4">The HXXXXD motif is essential for acyltransferase activity and may constitute the binding site for the phosphate moiety of the glycerol-3-phosphate.</text>
</comment>
<dbReference type="EC" id="2.3.1.51" evidence="4"/>
<dbReference type="InterPro" id="IPR002123">
    <property type="entry name" value="Plipid/glycerol_acylTrfase"/>
</dbReference>
<dbReference type="InterPro" id="IPR004552">
    <property type="entry name" value="AGP_acyltrans"/>
</dbReference>
<dbReference type="EMBL" id="AZXY01000005">
    <property type="protein sequence ID" value="KSZ58465.1"/>
    <property type="molecule type" value="Genomic_DNA"/>
</dbReference>
<evidence type="ECO:0000256" key="3">
    <source>
        <dbReference type="ARBA" id="ARBA00023315"/>
    </source>
</evidence>
<protein>
    <recommendedName>
        <fullName evidence="4">1-acyl-sn-glycerol-3-phosphate acyltransferase</fullName>
        <ecNumber evidence="4">2.3.1.51</ecNumber>
    </recommendedName>
</protein>
<dbReference type="GO" id="GO:0016020">
    <property type="term" value="C:membrane"/>
    <property type="evidence" value="ECO:0007669"/>
    <property type="project" value="InterPro"/>
</dbReference>
<sequence length="476" mass="51667">MNLEQALERVRTGPQGPEVAAFFDFDGTIVHGFSGVHFFRDRVLAGKVSASELAATMINGIRGTETEEDFERFVAIAFKAWRGHSEDELYEIGRRLFMTTIAGHLYPEAWQLIGAHQNAGHTVVIASSASRYQIQAAGDALGVEHILFTPLEVENGVLTGRVDGKSLWRSGKAEAARNFVETHGIDAEASYTYSNGGEDVEFLAVAGNPTATNPDRALTRVAIERDWPIMRFRPRGTPGARELVRTAAAYGGMFGSVWTGLGLGLINRSRKTALDSIISIGTEVSLALAGVDVRIVGEANAWAARPAVFIFNHQSQLDPVVLAKVLRQDFTGVTKKEMANDPLFGPLLRFVGATFVDRTNTERAVAALGPVVDTLREGTSIVIAPEGTRSLTPAIGRFKKGAFHIAMQAGVPIVPVVIRNAGEILWKHSTLLRSGTVDVAVLEPIDVSGWSRENLGEHIAEVEDLYRRTLSSWPTD</sequence>
<dbReference type="NCBIfam" id="TIGR00530">
    <property type="entry name" value="AGP_acyltrn"/>
    <property type="match status" value="1"/>
</dbReference>
<reference evidence="7" key="1">
    <citation type="submission" date="2015-01" db="EMBL/GenBank/DDBJ databases">
        <title>Draft genome sequence of Rhodococcus pyridinivorans strain KG-16, a hydrocarbon-degrading bacterium.</title>
        <authorList>
            <person name="Aggarwal R.K."/>
            <person name="Dawar C."/>
        </authorList>
    </citation>
    <scope>NUCLEOTIDE SEQUENCE [LARGE SCALE GENOMIC DNA]</scope>
    <source>
        <strain evidence="7">KG-16</strain>
    </source>
</reference>
<evidence type="ECO:0000259" key="5">
    <source>
        <dbReference type="SMART" id="SM00563"/>
    </source>
</evidence>
<organism evidence="6 7">
    <name type="scientific">Rhodococcus pyridinivorans KG-16</name>
    <dbReference type="NCBI Taxonomy" id="1441730"/>
    <lineage>
        <taxon>Bacteria</taxon>
        <taxon>Bacillati</taxon>
        <taxon>Actinomycetota</taxon>
        <taxon>Actinomycetes</taxon>
        <taxon>Mycobacteriales</taxon>
        <taxon>Nocardiaceae</taxon>
        <taxon>Rhodococcus</taxon>
    </lineage>
</organism>
<evidence type="ECO:0000256" key="4">
    <source>
        <dbReference type="RuleBase" id="RU361267"/>
    </source>
</evidence>
<dbReference type="SUPFAM" id="SSF69593">
    <property type="entry name" value="Glycerol-3-phosphate (1)-acyltransferase"/>
    <property type="match status" value="1"/>
</dbReference>
<dbReference type="InterPro" id="IPR006385">
    <property type="entry name" value="HAD_hydro_SerB1"/>
</dbReference>
<keyword evidence="4" id="KW-1208">Phospholipid metabolism</keyword>
<dbReference type="Gene3D" id="1.20.1440.100">
    <property type="entry name" value="SG protein - dephosphorylation function"/>
    <property type="match status" value="1"/>
</dbReference>
<dbReference type="SUPFAM" id="SSF56784">
    <property type="entry name" value="HAD-like"/>
    <property type="match status" value="1"/>
</dbReference>
<dbReference type="SMART" id="SM00563">
    <property type="entry name" value="PlsC"/>
    <property type="match status" value="1"/>
</dbReference>
<reference evidence="6 7" key="2">
    <citation type="journal article" date="2016" name="Genome Announc.">
        <title>Draft Genome Sequence of a Versatile Hydrocarbon-Degrading Bacterium, Rhodococcus pyridinivorans Strain KG-16, Collected from Oil Fields in India.</title>
        <authorList>
            <person name="Aggarwal R.K."/>
            <person name="Dawar C."/>
            <person name="Phanindranath R."/>
            <person name="Mutnuri L."/>
            <person name="Dayal A.M."/>
        </authorList>
    </citation>
    <scope>NUCLEOTIDE SEQUENCE [LARGE SCALE GENOMIC DNA]</scope>
    <source>
        <strain evidence="6 7">KG-16</strain>
    </source>
</reference>
<dbReference type="GO" id="GO:0006654">
    <property type="term" value="P:phosphatidic acid biosynthetic process"/>
    <property type="evidence" value="ECO:0007669"/>
    <property type="project" value="TreeGrafter"/>
</dbReference>
<keyword evidence="4" id="KW-0444">Lipid biosynthesis</keyword>
<comment type="caution">
    <text evidence="6">The sequence shown here is derived from an EMBL/GenBank/DDBJ whole genome shotgun (WGS) entry which is preliminary data.</text>
</comment>
<dbReference type="GeneID" id="86864546"/>
<keyword evidence="4" id="KW-0594">Phospholipid biosynthesis</keyword>
<dbReference type="Proteomes" id="UP000053060">
    <property type="component" value="Unassembled WGS sequence"/>
</dbReference>
<gene>
    <name evidence="6" type="ORF">Z045_11215</name>
</gene>
<dbReference type="RefSeq" id="WP_060651937.1">
    <property type="nucleotide sequence ID" value="NZ_AZXY01000005.1"/>
</dbReference>
<dbReference type="PANTHER" id="PTHR10434:SF66">
    <property type="entry name" value="PHOSPHOLIPID_GLYCEROL ACYLTRANSFERASE DOMAIN-CONTAINING PROTEIN"/>
    <property type="match status" value="1"/>
</dbReference>
<evidence type="ECO:0000313" key="7">
    <source>
        <dbReference type="Proteomes" id="UP000053060"/>
    </source>
</evidence>
<dbReference type="Gene3D" id="3.40.50.1000">
    <property type="entry name" value="HAD superfamily/HAD-like"/>
    <property type="match status" value="1"/>
</dbReference>
<keyword evidence="3 4" id="KW-0012">Acyltransferase</keyword>
<dbReference type="CDD" id="cd07989">
    <property type="entry name" value="LPLAT_AGPAT-like"/>
    <property type="match status" value="1"/>
</dbReference>
<proteinExistence type="inferred from homology"/>
<evidence type="ECO:0000256" key="2">
    <source>
        <dbReference type="ARBA" id="ARBA00022679"/>
    </source>
</evidence>